<organism evidence="2 3">
    <name type="scientific">Madurella mycetomatis</name>
    <dbReference type="NCBI Taxonomy" id="100816"/>
    <lineage>
        <taxon>Eukaryota</taxon>
        <taxon>Fungi</taxon>
        <taxon>Dikarya</taxon>
        <taxon>Ascomycota</taxon>
        <taxon>Pezizomycotina</taxon>
        <taxon>Sordariomycetes</taxon>
        <taxon>Sordariomycetidae</taxon>
        <taxon>Sordariales</taxon>
        <taxon>Sordariales incertae sedis</taxon>
        <taxon>Madurella</taxon>
    </lineage>
</organism>
<dbReference type="AlphaFoldDB" id="A0A175W5J4"/>
<feature type="compositionally biased region" description="Acidic residues" evidence="1">
    <location>
        <begin position="159"/>
        <end position="172"/>
    </location>
</feature>
<feature type="region of interest" description="Disordered" evidence="1">
    <location>
        <begin position="158"/>
        <end position="186"/>
    </location>
</feature>
<evidence type="ECO:0000313" key="3">
    <source>
        <dbReference type="Proteomes" id="UP000078237"/>
    </source>
</evidence>
<accession>A0A175W5J4</accession>
<reference evidence="2 3" key="1">
    <citation type="journal article" date="2016" name="Genome Announc.">
        <title>Genome Sequence of Madurella mycetomatis mm55, Isolated from a Human Mycetoma Case in Sudan.</title>
        <authorList>
            <person name="Smit S."/>
            <person name="Derks M.F."/>
            <person name="Bervoets S."/>
            <person name="Fahal A."/>
            <person name="van Leeuwen W."/>
            <person name="van Belkum A."/>
            <person name="van de Sande W.W."/>
        </authorList>
    </citation>
    <scope>NUCLEOTIDE SEQUENCE [LARGE SCALE GENOMIC DNA]</scope>
    <source>
        <strain evidence="3">mm55</strain>
    </source>
</reference>
<feature type="compositionally biased region" description="Pro residues" evidence="1">
    <location>
        <begin position="51"/>
        <end position="78"/>
    </location>
</feature>
<feature type="region of interest" description="Disordered" evidence="1">
    <location>
        <begin position="1"/>
        <end position="80"/>
    </location>
</feature>
<name>A0A175W5J4_9PEZI</name>
<evidence type="ECO:0000256" key="1">
    <source>
        <dbReference type="SAM" id="MobiDB-lite"/>
    </source>
</evidence>
<comment type="caution">
    <text evidence="2">The sequence shown here is derived from an EMBL/GenBank/DDBJ whole genome shotgun (WGS) entry which is preliminary data.</text>
</comment>
<proteinExistence type="predicted"/>
<keyword evidence="3" id="KW-1185">Reference proteome</keyword>
<evidence type="ECO:0000313" key="2">
    <source>
        <dbReference type="EMBL" id="KXX78721.1"/>
    </source>
</evidence>
<gene>
    <name evidence="2" type="ORF">MMYC01_204579</name>
</gene>
<dbReference type="VEuPathDB" id="FungiDB:MMYC01_204579"/>
<sequence>MDQRFSNYAWLPPVAQGRGQRAGQGTSFPGVQNDGQERGRVAATGRLIPLPAFPQGPPPDRSLPPIPQEETSPPPPPGLSITEREVILRWIYATAFPEGCEPAGALGGNQYFEAQYGQVWVEERSATPARRDRVSASLRDLFELIEIIEGRCLYPELEAPAEEEEEDEEEGDFQATWPVRPPSETGLGLWLAANRKASNQNHTSKN</sequence>
<feature type="compositionally biased region" description="Low complexity" evidence="1">
    <location>
        <begin position="15"/>
        <end position="25"/>
    </location>
</feature>
<protein>
    <submittedName>
        <fullName evidence="2">Uncharacterized protein</fullName>
    </submittedName>
</protein>
<dbReference type="Proteomes" id="UP000078237">
    <property type="component" value="Unassembled WGS sequence"/>
</dbReference>
<dbReference type="EMBL" id="LCTW02000110">
    <property type="protein sequence ID" value="KXX78721.1"/>
    <property type="molecule type" value="Genomic_DNA"/>
</dbReference>